<feature type="domain" description="Methyltransferase type 11" evidence="4">
    <location>
        <begin position="47"/>
        <end position="135"/>
    </location>
</feature>
<comment type="similarity">
    <text evidence="1">Belongs to the methyltransferase superfamily.</text>
</comment>
<dbReference type="GO" id="GO:0008168">
    <property type="term" value="F:methyltransferase activity"/>
    <property type="evidence" value="ECO:0007669"/>
    <property type="project" value="UniProtKB-KW"/>
</dbReference>
<dbReference type="RefSeq" id="WP_307854986.1">
    <property type="nucleotide sequence ID" value="NZ_JAGINW010000001.1"/>
</dbReference>
<protein>
    <submittedName>
        <fullName evidence="5">SAM-dependent methyltransferase</fullName>
    </submittedName>
</protein>
<accession>A0ABS4TA91</accession>
<organism evidence="5 6">
    <name type="scientific">Kibdelosporangium banguiense</name>
    <dbReference type="NCBI Taxonomy" id="1365924"/>
    <lineage>
        <taxon>Bacteria</taxon>
        <taxon>Bacillati</taxon>
        <taxon>Actinomycetota</taxon>
        <taxon>Actinomycetes</taxon>
        <taxon>Pseudonocardiales</taxon>
        <taxon>Pseudonocardiaceae</taxon>
        <taxon>Kibdelosporangium</taxon>
    </lineage>
</organism>
<reference evidence="5 6" key="1">
    <citation type="submission" date="2021-03" db="EMBL/GenBank/DDBJ databases">
        <title>Sequencing the genomes of 1000 actinobacteria strains.</title>
        <authorList>
            <person name="Klenk H.-P."/>
        </authorList>
    </citation>
    <scope>NUCLEOTIDE SEQUENCE [LARGE SCALE GENOMIC DNA]</scope>
    <source>
        <strain evidence="5 6">DSM 46670</strain>
    </source>
</reference>
<keyword evidence="2 5" id="KW-0489">Methyltransferase</keyword>
<dbReference type="Pfam" id="PF08241">
    <property type="entry name" value="Methyltransf_11"/>
    <property type="match status" value="1"/>
</dbReference>
<dbReference type="SUPFAM" id="SSF53335">
    <property type="entry name" value="S-adenosyl-L-methionine-dependent methyltransferases"/>
    <property type="match status" value="1"/>
</dbReference>
<evidence type="ECO:0000313" key="6">
    <source>
        <dbReference type="Proteomes" id="UP001519332"/>
    </source>
</evidence>
<evidence type="ECO:0000256" key="1">
    <source>
        <dbReference type="ARBA" id="ARBA00008361"/>
    </source>
</evidence>
<name>A0ABS4TA91_9PSEU</name>
<evidence type="ECO:0000313" key="5">
    <source>
        <dbReference type="EMBL" id="MBP2321337.1"/>
    </source>
</evidence>
<keyword evidence="3" id="KW-0808">Transferase</keyword>
<dbReference type="Gene3D" id="3.40.50.150">
    <property type="entry name" value="Vaccinia Virus protein VP39"/>
    <property type="match status" value="1"/>
</dbReference>
<dbReference type="GO" id="GO:0032259">
    <property type="term" value="P:methylation"/>
    <property type="evidence" value="ECO:0007669"/>
    <property type="project" value="UniProtKB-KW"/>
</dbReference>
<dbReference type="PANTHER" id="PTHR44942">
    <property type="entry name" value="METHYLTRANSF_11 DOMAIN-CONTAINING PROTEIN"/>
    <property type="match status" value="1"/>
</dbReference>
<dbReference type="CDD" id="cd02440">
    <property type="entry name" value="AdoMet_MTases"/>
    <property type="match status" value="1"/>
</dbReference>
<dbReference type="InterPro" id="IPR013216">
    <property type="entry name" value="Methyltransf_11"/>
</dbReference>
<comment type="caution">
    <text evidence="5">The sequence shown here is derived from an EMBL/GenBank/DDBJ whole genome shotgun (WGS) entry which is preliminary data.</text>
</comment>
<evidence type="ECO:0000256" key="2">
    <source>
        <dbReference type="ARBA" id="ARBA00022603"/>
    </source>
</evidence>
<dbReference type="Proteomes" id="UP001519332">
    <property type="component" value="Unassembled WGS sequence"/>
</dbReference>
<evidence type="ECO:0000256" key="3">
    <source>
        <dbReference type="ARBA" id="ARBA00022679"/>
    </source>
</evidence>
<dbReference type="EMBL" id="JAGINW010000001">
    <property type="protein sequence ID" value="MBP2321337.1"/>
    <property type="molecule type" value="Genomic_DNA"/>
</dbReference>
<proteinExistence type="inferred from homology"/>
<gene>
    <name evidence="5" type="ORF">JOF56_001722</name>
</gene>
<evidence type="ECO:0000259" key="4">
    <source>
        <dbReference type="Pfam" id="PF08241"/>
    </source>
</evidence>
<dbReference type="InterPro" id="IPR029063">
    <property type="entry name" value="SAM-dependent_MTases_sf"/>
</dbReference>
<keyword evidence="6" id="KW-1185">Reference proteome</keyword>
<dbReference type="InterPro" id="IPR051052">
    <property type="entry name" value="Diverse_substrate_MTase"/>
</dbReference>
<dbReference type="PANTHER" id="PTHR44942:SF4">
    <property type="entry name" value="METHYLTRANSFERASE TYPE 11 DOMAIN-CONTAINING PROTEIN"/>
    <property type="match status" value="1"/>
</dbReference>
<sequence>MSDTQAELHARRAGSFGSQAGQYAEHRPDYPAAAIDWVLPGGVSDVLDLAAGTGKLTGSLIDLGLAVTAVEPDAAMLGELRKRFPSATALIGTAERIPLDDCSVDAVLVGQAFHWFDVPKALDEIGRVLRPGGRVGALWNYEDDRVPWVSGFDAMVRTGVSRDWAYPAPLPDHRLFEPFEREEFEHSVRRTAETLVAMVGTHSHMLVAGAGERASINARMREYLKAQPETADGEFDLPLRTFTYRANRLISPAV</sequence>